<dbReference type="AlphaFoldDB" id="J3MZC1"/>
<keyword evidence="3" id="KW-1185">Reference proteome</keyword>
<evidence type="ECO:0000256" key="1">
    <source>
        <dbReference type="SAM" id="MobiDB-lite"/>
    </source>
</evidence>
<sequence>MEEATSSASAPPLANSDVSPSTPPRPPVDATTELPLPATLMDTFDLDFFGEMDYDMYYASLAQGLLMEPPPPPATAAAEAASAHWDIGDEAADIALWSF</sequence>
<name>J3MZC1_ORYBR</name>
<dbReference type="Proteomes" id="UP000006038">
    <property type="component" value="Chromosome 9"/>
</dbReference>
<reference evidence="2" key="1">
    <citation type="journal article" date="2013" name="Nat. Commun.">
        <title>Whole-genome sequencing of Oryza brachyantha reveals mechanisms underlying Oryza genome evolution.</title>
        <authorList>
            <person name="Chen J."/>
            <person name="Huang Q."/>
            <person name="Gao D."/>
            <person name="Wang J."/>
            <person name="Lang Y."/>
            <person name="Liu T."/>
            <person name="Li B."/>
            <person name="Bai Z."/>
            <person name="Luis Goicoechea J."/>
            <person name="Liang C."/>
            <person name="Chen C."/>
            <person name="Zhang W."/>
            <person name="Sun S."/>
            <person name="Liao Y."/>
            <person name="Zhang X."/>
            <person name="Yang L."/>
            <person name="Song C."/>
            <person name="Wang M."/>
            <person name="Shi J."/>
            <person name="Liu G."/>
            <person name="Liu J."/>
            <person name="Zhou H."/>
            <person name="Zhou W."/>
            <person name="Yu Q."/>
            <person name="An N."/>
            <person name="Chen Y."/>
            <person name="Cai Q."/>
            <person name="Wang B."/>
            <person name="Liu B."/>
            <person name="Min J."/>
            <person name="Huang Y."/>
            <person name="Wu H."/>
            <person name="Li Z."/>
            <person name="Zhang Y."/>
            <person name="Yin Y."/>
            <person name="Song W."/>
            <person name="Jiang J."/>
            <person name="Jackson S.A."/>
            <person name="Wing R.A."/>
            <person name="Wang J."/>
            <person name="Chen M."/>
        </authorList>
    </citation>
    <scope>NUCLEOTIDE SEQUENCE [LARGE SCALE GENOMIC DNA]</scope>
    <source>
        <strain evidence="2">cv. IRGC 101232</strain>
    </source>
</reference>
<feature type="region of interest" description="Disordered" evidence="1">
    <location>
        <begin position="1"/>
        <end position="34"/>
    </location>
</feature>
<dbReference type="EnsemblPlants" id="OB09G23500.1">
    <property type="protein sequence ID" value="OB09G23500.1"/>
    <property type="gene ID" value="OB09G23500"/>
</dbReference>
<evidence type="ECO:0000313" key="3">
    <source>
        <dbReference type="Proteomes" id="UP000006038"/>
    </source>
</evidence>
<organism evidence="2">
    <name type="scientific">Oryza brachyantha</name>
    <name type="common">malo sina</name>
    <dbReference type="NCBI Taxonomy" id="4533"/>
    <lineage>
        <taxon>Eukaryota</taxon>
        <taxon>Viridiplantae</taxon>
        <taxon>Streptophyta</taxon>
        <taxon>Embryophyta</taxon>
        <taxon>Tracheophyta</taxon>
        <taxon>Spermatophyta</taxon>
        <taxon>Magnoliopsida</taxon>
        <taxon>Liliopsida</taxon>
        <taxon>Poales</taxon>
        <taxon>Poaceae</taxon>
        <taxon>BOP clade</taxon>
        <taxon>Oryzoideae</taxon>
        <taxon>Oryzeae</taxon>
        <taxon>Oryzinae</taxon>
        <taxon>Oryza</taxon>
    </lineage>
</organism>
<protein>
    <submittedName>
        <fullName evidence="2">Uncharacterized protein</fullName>
    </submittedName>
</protein>
<accession>J3MZC1</accession>
<dbReference type="KEGG" id="obr:102705844"/>
<dbReference type="GeneID" id="102705844"/>
<dbReference type="HOGENOM" id="CLU_2324149_0_0_1"/>
<dbReference type="OrthoDB" id="778167at2759"/>
<proteinExistence type="predicted"/>
<dbReference type="Gramene" id="OB09G23500.1">
    <property type="protein sequence ID" value="OB09G23500.1"/>
    <property type="gene ID" value="OB09G23500"/>
</dbReference>
<dbReference type="STRING" id="4533.J3MZC1"/>
<reference evidence="2" key="2">
    <citation type="submission" date="2013-04" db="UniProtKB">
        <authorList>
            <consortium name="EnsemblPlants"/>
        </authorList>
    </citation>
    <scope>IDENTIFICATION</scope>
</reference>
<evidence type="ECO:0000313" key="2">
    <source>
        <dbReference type="EnsemblPlants" id="OB09G23500.1"/>
    </source>
</evidence>